<reference evidence="4" key="1">
    <citation type="journal article" date="2015" name="Environ. Microbiol.">
        <title>Pressure adaptation is linked to thermal adaptation in salt-saturated marine habitats.</title>
        <authorList>
            <consortium name="The MAMBA Consortium"/>
            <person name="Alcaide M."/>
            <person name="Stogios P.J."/>
            <person name="Lafraya A."/>
            <person name="Tchigvintsev A."/>
            <person name="Flick R."/>
            <person name="Bargiela R."/>
            <person name="Chernikova T.N."/>
            <person name="Reva O.N."/>
            <person name="Hai T."/>
            <person name="Leggewie C.C."/>
            <person name="Katzke N."/>
            <person name="La Cono V."/>
            <person name="Matesanz R."/>
            <person name="Jebbar M."/>
            <person name="Jaeger K.E."/>
            <person name="Yakimov M.M."/>
            <person name="Yakunin A.F."/>
            <person name="Golyshin P.N."/>
            <person name="Golyshina O.V."/>
            <person name="Savchenko A."/>
            <person name="Ferrer M."/>
        </authorList>
    </citation>
    <scope>NUCLEOTIDE SEQUENCE</scope>
</reference>
<dbReference type="EMBL" id="KF831414">
    <property type="protein sequence ID" value="AJG37901.1"/>
    <property type="molecule type" value="Genomic_DNA"/>
</dbReference>
<proteinExistence type="predicted"/>
<dbReference type="NCBIfam" id="TIGR02543">
    <property type="entry name" value="List_Bact_rpt"/>
    <property type="match status" value="4"/>
</dbReference>
<dbReference type="PROSITE" id="PS51257">
    <property type="entry name" value="PROKAR_LIPOPROTEIN"/>
    <property type="match status" value="1"/>
</dbReference>
<dbReference type="InterPro" id="IPR013378">
    <property type="entry name" value="InlB-like_B-rpt"/>
</dbReference>
<organism evidence="4">
    <name type="scientific">Firmicutes bacterium enrichment culture clone fosmid MGS-M1</name>
    <dbReference type="NCBI Taxonomy" id="1549348"/>
    <lineage>
        <taxon>Bacteria</taxon>
        <taxon>Bacillati</taxon>
        <taxon>Bacillota</taxon>
        <taxon>environmental samples</taxon>
    </lineage>
</organism>
<comment type="subcellular location">
    <subcellularLocation>
        <location evidence="1">Cell envelope</location>
    </subcellularLocation>
</comment>
<evidence type="ECO:0000256" key="2">
    <source>
        <dbReference type="SAM" id="MobiDB-lite"/>
    </source>
</evidence>
<feature type="chain" id="PRO_5039244208" evidence="3">
    <location>
        <begin position="25"/>
        <end position="564"/>
    </location>
</feature>
<dbReference type="Gene3D" id="2.60.40.4270">
    <property type="entry name" value="Listeria-Bacteroides repeat domain"/>
    <property type="match status" value="5"/>
</dbReference>
<protein>
    <submittedName>
        <fullName evidence="4">Internalin-like protein</fullName>
    </submittedName>
</protein>
<feature type="signal peptide" evidence="3">
    <location>
        <begin position="1"/>
        <end position="24"/>
    </location>
</feature>
<evidence type="ECO:0000313" key="4">
    <source>
        <dbReference type="EMBL" id="AJG37901.1"/>
    </source>
</evidence>
<feature type="compositionally biased region" description="Acidic residues" evidence="2">
    <location>
        <begin position="29"/>
        <end position="51"/>
    </location>
</feature>
<dbReference type="AlphaFoldDB" id="A0A0B5KNB9"/>
<feature type="region of interest" description="Disordered" evidence="2">
    <location>
        <begin position="23"/>
        <end position="51"/>
    </location>
</feature>
<dbReference type="GO" id="GO:0030313">
    <property type="term" value="C:cell envelope"/>
    <property type="evidence" value="ECO:0007669"/>
    <property type="project" value="UniProtKB-SubCell"/>
</dbReference>
<evidence type="ECO:0000256" key="1">
    <source>
        <dbReference type="ARBA" id="ARBA00004196"/>
    </source>
</evidence>
<sequence length="564" mass="64656">MMKKTGVLVFILLFMLIGCEPSMTPSDDNNNDQEIIDENDDQKDDDSDDQEEIKNDVEIIFQTNGGSTVNSLSVEEGDSVVLPNDPTRDGYLFDGWYIDNGFTSSFDEGTTVSSNITLYAKWIVEEDPVFDVIFETNGGSVIATKTVEEGDSVVLPNNPTRDGYLFEGWYINSSLSTPFDVTNAITSKVTLYAKWIAYEDAVYHVTFADTGDVYIEPIVQLKGQSIGEVEMPIKRGYLFEGWYLDETYQRLFDAQQVHTEDVTLYAKWVDDPSTVKVTFETNGGSLIDPLYVEVNSKVPLPYSTLKAGHVFLKWTYDPEFNHTTFTNFIATEDVTLYAEWYEQPSVVYIFFDSNGGSVVYPYQKRPGQQISTPYPPSKPGYDFVGWFEDEEFTRRYYFNAMGNNDITLYAKWQKVALQEDEIVGDVEDVLTGWDFVCIDHVCELEISTGFRYVFDFNSNKFSHIKHTVEENESGYRYYDSVISFDQHWNVEYSYEVEEDFGMYFETTLKLSGNYLNEEYTVDLFNSSIQSEEARKEAALETIEYFAAFVKRVLEAANLDLIDLE</sequence>
<dbReference type="Pfam" id="PF09479">
    <property type="entry name" value="Flg_new"/>
    <property type="match status" value="5"/>
</dbReference>
<accession>A0A0B5KNB9</accession>
<dbReference type="InterPro" id="IPR042229">
    <property type="entry name" value="Listeria/Bacterioides_rpt_sf"/>
</dbReference>
<name>A0A0B5KNB9_9FIRM</name>
<keyword evidence="3" id="KW-0732">Signal</keyword>
<evidence type="ECO:0000256" key="3">
    <source>
        <dbReference type="SAM" id="SignalP"/>
    </source>
</evidence>